<protein>
    <submittedName>
        <fullName evidence="2">Alpha/beta hydrolase</fullName>
    </submittedName>
</protein>
<dbReference type="KEGG" id="nps:KRR39_00720"/>
<dbReference type="AlphaFoldDB" id="A0A975SYS3"/>
<gene>
    <name evidence="2" type="ORF">KRR39_00720</name>
</gene>
<evidence type="ECO:0000313" key="3">
    <source>
        <dbReference type="Proteomes" id="UP000683575"/>
    </source>
</evidence>
<keyword evidence="2" id="KW-0378">Hydrolase</keyword>
<evidence type="ECO:0000313" key="2">
    <source>
        <dbReference type="EMBL" id="QWZ08432.1"/>
    </source>
</evidence>
<keyword evidence="3" id="KW-1185">Reference proteome</keyword>
<sequence length="287" mass="30730">MGSPVGSFLCPPGYAGPSGLRAIAREGSAMTEAARFVRRSAQDRLRRRDTPYAMRVPEPGLEPVVLVPGFLAGDGSLALMSRHLRGLGYRTYRSTMHANVGCTREASEVLEQRIEAIATKRGRKVTIVGHSLGGLMARGLAARRPDLVDGIVTLGSPVLAPGAAHPILLFDLKVLNRLQRAGLGRVMGEDCTSGACAQVSWEQSRVPLVRGLYFTSVFSRRDGIVDWRSCLDPQAKTVEVATSHLGMAFDPVVLDIVAASLAAHRARRTRALSQPARWSAGPDASVG</sequence>
<dbReference type="GO" id="GO:0016787">
    <property type="term" value="F:hydrolase activity"/>
    <property type="evidence" value="ECO:0007669"/>
    <property type="project" value="UniProtKB-KW"/>
</dbReference>
<proteinExistence type="predicted"/>
<feature type="domain" description="AB hydrolase-1" evidence="1">
    <location>
        <begin position="99"/>
        <end position="169"/>
    </location>
</feature>
<dbReference type="RefSeq" id="WP_216939922.1">
    <property type="nucleotide sequence ID" value="NZ_CP077062.1"/>
</dbReference>
<dbReference type="Pfam" id="PF00561">
    <property type="entry name" value="Abhydrolase_1"/>
    <property type="match status" value="1"/>
</dbReference>
<accession>A0A975SYS3</accession>
<evidence type="ECO:0000259" key="1">
    <source>
        <dbReference type="Pfam" id="PF00561"/>
    </source>
</evidence>
<organism evidence="2 3">
    <name type="scientific">Nocardioides panacis</name>
    <dbReference type="NCBI Taxonomy" id="2849501"/>
    <lineage>
        <taxon>Bacteria</taxon>
        <taxon>Bacillati</taxon>
        <taxon>Actinomycetota</taxon>
        <taxon>Actinomycetes</taxon>
        <taxon>Propionibacteriales</taxon>
        <taxon>Nocardioidaceae</taxon>
        <taxon>Nocardioides</taxon>
    </lineage>
</organism>
<reference evidence="2" key="1">
    <citation type="submission" date="2021-06" db="EMBL/GenBank/DDBJ databases">
        <title>Complete genome sequence of Nocardioides sp. G188.</title>
        <authorList>
            <person name="Im W.-T."/>
        </authorList>
    </citation>
    <scope>NUCLEOTIDE SEQUENCE</scope>
    <source>
        <strain evidence="2">G188</strain>
    </source>
</reference>
<dbReference type="EMBL" id="CP077062">
    <property type="protein sequence ID" value="QWZ08432.1"/>
    <property type="molecule type" value="Genomic_DNA"/>
</dbReference>
<name>A0A975SYS3_9ACTN</name>
<dbReference type="InterPro" id="IPR000073">
    <property type="entry name" value="AB_hydrolase_1"/>
</dbReference>
<dbReference type="Proteomes" id="UP000683575">
    <property type="component" value="Chromosome"/>
</dbReference>
<dbReference type="PANTHER" id="PTHR37946:SF1">
    <property type="entry name" value="SLL1969 PROTEIN"/>
    <property type="match status" value="1"/>
</dbReference>
<dbReference type="PANTHER" id="PTHR37946">
    <property type="entry name" value="SLL1969 PROTEIN"/>
    <property type="match status" value="1"/>
</dbReference>